<name>A0A2I0WJG9_9ASPA</name>
<reference evidence="2 3" key="1">
    <citation type="journal article" date="2016" name="Sci. Rep.">
        <title>The Dendrobium catenatum Lindl. genome sequence provides insights into polysaccharide synthase, floral development and adaptive evolution.</title>
        <authorList>
            <person name="Zhang G.Q."/>
            <person name="Xu Q."/>
            <person name="Bian C."/>
            <person name="Tsai W.C."/>
            <person name="Yeh C.M."/>
            <person name="Liu K.W."/>
            <person name="Yoshida K."/>
            <person name="Zhang L.S."/>
            <person name="Chang S.B."/>
            <person name="Chen F."/>
            <person name="Shi Y."/>
            <person name="Su Y.Y."/>
            <person name="Zhang Y.Q."/>
            <person name="Chen L.J."/>
            <person name="Yin Y."/>
            <person name="Lin M."/>
            <person name="Huang H."/>
            <person name="Deng H."/>
            <person name="Wang Z.W."/>
            <person name="Zhu S.L."/>
            <person name="Zhao X."/>
            <person name="Deng C."/>
            <person name="Niu S.C."/>
            <person name="Huang J."/>
            <person name="Wang M."/>
            <person name="Liu G.H."/>
            <person name="Yang H.J."/>
            <person name="Xiao X.J."/>
            <person name="Hsiao Y.Y."/>
            <person name="Wu W.L."/>
            <person name="Chen Y.Y."/>
            <person name="Mitsuda N."/>
            <person name="Ohme-Takagi M."/>
            <person name="Luo Y.B."/>
            <person name="Van de Peer Y."/>
            <person name="Liu Z.J."/>
        </authorList>
    </citation>
    <scope>NUCLEOTIDE SEQUENCE [LARGE SCALE GENOMIC DNA]</scope>
    <source>
        <tissue evidence="2">The whole plant</tissue>
    </source>
</reference>
<evidence type="ECO:0000313" key="2">
    <source>
        <dbReference type="EMBL" id="PKU75809.1"/>
    </source>
</evidence>
<feature type="region of interest" description="Disordered" evidence="1">
    <location>
        <begin position="118"/>
        <end position="150"/>
    </location>
</feature>
<organism evidence="2 3">
    <name type="scientific">Dendrobium catenatum</name>
    <dbReference type="NCBI Taxonomy" id="906689"/>
    <lineage>
        <taxon>Eukaryota</taxon>
        <taxon>Viridiplantae</taxon>
        <taxon>Streptophyta</taxon>
        <taxon>Embryophyta</taxon>
        <taxon>Tracheophyta</taxon>
        <taxon>Spermatophyta</taxon>
        <taxon>Magnoliopsida</taxon>
        <taxon>Liliopsida</taxon>
        <taxon>Asparagales</taxon>
        <taxon>Orchidaceae</taxon>
        <taxon>Epidendroideae</taxon>
        <taxon>Malaxideae</taxon>
        <taxon>Dendrobiinae</taxon>
        <taxon>Dendrobium</taxon>
    </lineage>
</organism>
<evidence type="ECO:0000256" key="1">
    <source>
        <dbReference type="SAM" id="MobiDB-lite"/>
    </source>
</evidence>
<proteinExistence type="predicted"/>
<keyword evidence="3" id="KW-1185">Reference proteome</keyword>
<sequence length="150" mass="16876">MYRKPISRVEGRRNFVPLKKNDKREEVSKVYKPIEGQKSKQQHVSSCKTDILEVDNNKGPDVLEISKLVRLNDENCFNVLVDLEEGEIVQSINVVTIDEEINTCNGTNVIANAAGREDKGVSNSEFYESENTESEGKVVSSQSTRKNISK</sequence>
<protein>
    <submittedName>
        <fullName evidence="2">Uncharacterized protein</fullName>
    </submittedName>
</protein>
<gene>
    <name evidence="2" type="ORF">MA16_Dca018310</name>
</gene>
<reference evidence="2 3" key="2">
    <citation type="journal article" date="2017" name="Nature">
        <title>The Apostasia genome and the evolution of orchids.</title>
        <authorList>
            <person name="Zhang G.Q."/>
            <person name="Liu K.W."/>
            <person name="Li Z."/>
            <person name="Lohaus R."/>
            <person name="Hsiao Y.Y."/>
            <person name="Niu S.C."/>
            <person name="Wang J.Y."/>
            <person name="Lin Y.C."/>
            <person name="Xu Q."/>
            <person name="Chen L.J."/>
            <person name="Yoshida K."/>
            <person name="Fujiwara S."/>
            <person name="Wang Z.W."/>
            <person name="Zhang Y.Q."/>
            <person name="Mitsuda N."/>
            <person name="Wang M."/>
            <person name="Liu G.H."/>
            <person name="Pecoraro L."/>
            <person name="Huang H.X."/>
            <person name="Xiao X.J."/>
            <person name="Lin M."/>
            <person name="Wu X.Y."/>
            <person name="Wu W.L."/>
            <person name="Chen Y.Y."/>
            <person name="Chang S.B."/>
            <person name="Sakamoto S."/>
            <person name="Ohme-Takagi M."/>
            <person name="Yagi M."/>
            <person name="Zeng S.J."/>
            <person name="Shen C.Y."/>
            <person name="Yeh C.M."/>
            <person name="Luo Y.B."/>
            <person name="Tsai W.C."/>
            <person name="Van de Peer Y."/>
            <person name="Liu Z.J."/>
        </authorList>
    </citation>
    <scope>NUCLEOTIDE SEQUENCE [LARGE SCALE GENOMIC DNA]</scope>
    <source>
        <tissue evidence="2">The whole plant</tissue>
    </source>
</reference>
<accession>A0A2I0WJG9</accession>
<evidence type="ECO:0000313" key="3">
    <source>
        <dbReference type="Proteomes" id="UP000233837"/>
    </source>
</evidence>
<dbReference type="AlphaFoldDB" id="A0A2I0WJG9"/>
<dbReference type="Proteomes" id="UP000233837">
    <property type="component" value="Unassembled WGS sequence"/>
</dbReference>
<feature type="compositionally biased region" description="Polar residues" evidence="1">
    <location>
        <begin position="139"/>
        <end position="150"/>
    </location>
</feature>
<dbReference type="EMBL" id="KZ502568">
    <property type="protein sequence ID" value="PKU75809.1"/>
    <property type="molecule type" value="Genomic_DNA"/>
</dbReference>